<evidence type="ECO:0000313" key="3">
    <source>
        <dbReference type="Proteomes" id="UP001497045"/>
    </source>
</evidence>
<evidence type="ECO:0000313" key="2">
    <source>
        <dbReference type="EMBL" id="MEL1249184.1"/>
    </source>
</evidence>
<dbReference type="Proteomes" id="UP001497045">
    <property type="component" value="Unassembled WGS sequence"/>
</dbReference>
<keyword evidence="3" id="KW-1185">Reference proteome</keyword>
<organism evidence="2 3">
    <name type="scientific">Aurantiacibacter gilvus</name>
    <dbReference type="NCBI Taxonomy" id="3139141"/>
    <lineage>
        <taxon>Bacteria</taxon>
        <taxon>Pseudomonadati</taxon>
        <taxon>Pseudomonadota</taxon>
        <taxon>Alphaproteobacteria</taxon>
        <taxon>Sphingomonadales</taxon>
        <taxon>Erythrobacteraceae</taxon>
        <taxon>Aurantiacibacter</taxon>
    </lineage>
</organism>
<evidence type="ECO:0000256" key="1">
    <source>
        <dbReference type="SAM" id="SignalP"/>
    </source>
</evidence>
<dbReference type="EMBL" id="JBBYHV010000001">
    <property type="protein sequence ID" value="MEL1249184.1"/>
    <property type="molecule type" value="Genomic_DNA"/>
</dbReference>
<sequence length="289" mass="31830">MVRLLFTALAALALTPIVAAAQARQLAPASEWSLHETDEYCRISRSFGSGSHEVTMYFYSYGPTGSYQVILVGPNLPRNDAKARVAMLAWGGSDDTERTMVINSRLGDNGSLTFRTYGNRPVMRFGRAWSAEWDDRYDLPFDSRATQLTIGTGELDPITLQLGDMAAPLRQLADCELGLLPGWGFSADDYLGLQGQPSLLNGQDVVEIIRWPAAVLLNRNSMFLQLRMTVDPEGRAQDCVVQSPALQSSDQRAICREFTRSARFTPATDAEGNAVAAPFRASNMMFVFD</sequence>
<keyword evidence="1" id="KW-0732">Signal</keyword>
<feature type="chain" id="PRO_5046002615" description="TonB C-terminal domain-containing protein" evidence="1">
    <location>
        <begin position="20"/>
        <end position="289"/>
    </location>
</feature>
<name>A0ABU9I9U8_9SPHN</name>
<dbReference type="RefSeq" id="WP_341671725.1">
    <property type="nucleotide sequence ID" value="NZ_JBBYHV010000001.1"/>
</dbReference>
<proteinExistence type="predicted"/>
<gene>
    <name evidence="2" type="ORF">AAEO60_00710</name>
</gene>
<accession>A0ABU9I9U8</accession>
<feature type="signal peptide" evidence="1">
    <location>
        <begin position="1"/>
        <end position="19"/>
    </location>
</feature>
<comment type="caution">
    <text evidence="2">The sequence shown here is derived from an EMBL/GenBank/DDBJ whole genome shotgun (WGS) entry which is preliminary data.</text>
</comment>
<reference evidence="2 3" key="1">
    <citation type="submission" date="2024-04" db="EMBL/GenBank/DDBJ databases">
        <title>Aurantiacibacter sp. DGU6 16S ribosomal RNA gene Genome sequencing and assembly.</title>
        <authorList>
            <person name="Park S."/>
        </authorList>
    </citation>
    <scope>NUCLEOTIDE SEQUENCE [LARGE SCALE GENOMIC DNA]</scope>
    <source>
        <strain evidence="2 3">DGU6</strain>
    </source>
</reference>
<protein>
    <recommendedName>
        <fullName evidence="4">TonB C-terminal domain-containing protein</fullName>
    </recommendedName>
</protein>
<evidence type="ECO:0008006" key="4">
    <source>
        <dbReference type="Google" id="ProtNLM"/>
    </source>
</evidence>